<evidence type="ECO:0000259" key="2">
    <source>
        <dbReference type="Pfam" id="PF07727"/>
    </source>
</evidence>
<feature type="compositionally biased region" description="Polar residues" evidence="1">
    <location>
        <begin position="173"/>
        <end position="184"/>
    </location>
</feature>
<accession>A0ABQ5AT26</accession>
<sequence length="512" mass="58098">MNQFYEIKGIKREFSIVRTPQHKGEAERKNRTQIEAARTMFLDSKLPNHLGLNPLKLLAMRLIWKSKLMVLHEPKIHCCSQARKEKDPEQEYILITLCTTDPLISQGPKDSKGDAGMKPTEVDERGASDKNAQDTRSESERLNQREMQTEHTNSTNNINTVSTAGPSFDNADPSPSVNTAGPSVSTANAFDEHLFEHFSPFKNAFTLPPVPNVTVQMRYNTGIFKMLNDYEDLEKEVDKNNVLSSIQSLILPFHPFHKDHLKSSDRKLVAQGHTQEEGIDYDEVFAPVARIEAIRLFMAYASFKDFVVFQMDVKSAFLYGKIEEEVSTEEYGDSPFDLEAFSDSDYAGASLDMKSTTRATEAKYVAAANYYGQNPVFHSKTKHIEIRHHFIRDSYEKKLIQVIKIHTDQNVADLLTKAFDASKKPTIYTSLIQLFWETASASTSENEEIEITATIDRRFKTITEASIRRHLKLEDSNGIPTLPNAKFFEQLALMGYASDSDKLTFQKGHFSP</sequence>
<evidence type="ECO:0000313" key="4">
    <source>
        <dbReference type="Proteomes" id="UP001151760"/>
    </source>
</evidence>
<keyword evidence="4" id="KW-1185">Reference proteome</keyword>
<dbReference type="Pfam" id="PF07727">
    <property type="entry name" value="RVT_2"/>
    <property type="match status" value="1"/>
</dbReference>
<organism evidence="3 4">
    <name type="scientific">Tanacetum coccineum</name>
    <dbReference type="NCBI Taxonomy" id="301880"/>
    <lineage>
        <taxon>Eukaryota</taxon>
        <taxon>Viridiplantae</taxon>
        <taxon>Streptophyta</taxon>
        <taxon>Embryophyta</taxon>
        <taxon>Tracheophyta</taxon>
        <taxon>Spermatophyta</taxon>
        <taxon>Magnoliopsida</taxon>
        <taxon>eudicotyledons</taxon>
        <taxon>Gunneridae</taxon>
        <taxon>Pentapetalae</taxon>
        <taxon>asterids</taxon>
        <taxon>campanulids</taxon>
        <taxon>Asterales</taxon>
        <taxon>Asteraceae</taxon>
        <taxon>Asteroideae</taxon>
        <taxon>Anthemideae</taxon>
        <taxon>Anthemidinae</taxon>
        <taxon>Tanacetum</taxon>
    </lineage>
</organism>
<name>A0ABQ5AT26_9ASTR</name>
<proteinExistence type="predicted"/>
<protein>
    <submittedName>
        <fullName evidence="3">Ribonuclease H-like domain-containing protein</fullName>
    </submittedName>
</protein>
<gene>
    <name evidence="3" type="ORF">Tco_0840277</name>
</gene>
<dbReference type="InterPro" id="IPR013103">
    <property type="entry name" value="RVT_2"/>
</dbReference>
<dbReference type="Gene3D" id="3.30.420.10">
    <property type="entry name" value="Ribonuclease H-like superfamily/Ribonuclease H"/>
    <property type="match status" value="1"/>
</dbReference>
<dbReference type="CDD" id="cd09272">
    <property type="entry name" value="RNase_HI_RT_Ty1"/>
    <property type="match status" value="1"/>
</dbReference>
<dbReference type="Proteomes" id="UP001151760">
    <property type="component" value="Unassembled WGS sequence"/>
</dbReference>
<reference evidence="3" key="2">
    <citation type="submission" date="2022-01" db="EMBL/GenBank/DDBJ databases">
        <authorList>
            <person name="Yamashiro T."/>
            <person name="Shiraishi A."/>
            <person name="Satake H."/>
            <person name="Nakayama K."/>
        </authorList>
    </citation>
    <scope>NUCLEOTIDE SEQUENCE</scope>
</reference>
<dbReference type="SUPFAM" id="SSF53098">
    <property type="entry name" value="Ribonuclease H-like"/>
    <property type="match status" value="1"/>
</dbReference>
<feature type="compositionally biased region" description="Low complexity" evidence="1">
    <location>
        <begin position="152"/>
        <end position="163"/>
    </location>
</feature>
<feature type="domain" description="Reverse transcriptase Ty1/copia-type" evidence="2">
    <location>
        <begin position="266"/>
        <end position="327"/>
    </location>
</feature>
<feature type="compositionally biased region" description="Basic and acidic residues" evidence="1">
    <location>
        <begin position="109"/>
        <end position="149"/>
    </location>
</feature>
<dbReference type="InterPro" id="IPR036397">
    <property type="entry name" value="RNaseH_sf"/>
</dbReference>
<dbReference type="InterPro" id="IPR012337">
    <property type="entry name" value="RNaseH-like_sf"/>
</dbReference>
<comment type="caution">
    <text evidence="3">The sequence shown here is derived from an EMBL/GenBank/DDBJ whole genome shotgun (WGS) entry which is preliminary data.</text>
</comment>
<reference evidence="3" key="1">
    <citation type="journal article" date="2022" name="Int. J. Mol. Sci.">
        <title>Draft Genome of Tanacetum Coccineum: Genomic Comparison of Closely Related Tanacetum-Family Plants.</title>
        <authorList>
            <person name="Yamashiro T."/>
            <person name="Shiraishi A."/>
            <person name="Nakayama K."/>
            <person name="Satake H."/>
        </authorList>
    </citation>
    <scope>NUCLEOTIDE SEQUENCE</scope>
</reference>
<evidence type="ECO:0000256" key="1">
    <source>
        <dbReference type="SAM" id="MobiDB-lite"/>
    </source>
</evidence>
<dbReference type="EMBL" id="BQNB010012617">
    <property type="protein sequence ID" value="GJT05815.1"/>
    <property type="molecule type" value="Genomic_DNA"/>
</dbReference>
<evidence type="ECO:0000313" key="3">
    <source>
        <dbReference type="EMBL" id="GJT05815.1"/>
    </source>
</evidence>
<feature type="region of interest" description="Disordered" evidence="1">
    <location>
        <begin position="104"/>
        <end position="184"/>
    </location>
</feature>